<comment type="catalytic activity">
    <reaction evidence="1 18 19">
        <text>(6R)-NADHX = (6S)-NADHX</text>
        <dbReference type="Rhea" id="RHEA:32215"/>
        <dbReference type="ChEBI" id="CHEBI:64074"/>
        <dbReference type="ChEBI" id="CHEBI:64075"/>
        <dbReference type="EC" id="5.1.99.6"/>
    </reaction>
</comment>
<feature type="domain" description="YjeF C-terminal" evidence="20">
    <location>
        <begin position="239"/>
        <end position="508"/>
    </location>
</feature>
<comment type="catalytic activity">
    <reaction evidence="2 18 19">
        <text>(6R)-NADPHX = (6S)-NADPHX</text>
        <dbReference type="Rhea" id="RHEA:32227"/>
        <dbReference type="ChEBI" id="CHEBI:64076"/>
        <dbReference type="ChEBI" id="CHEBI:64077"/>
        <dbReference type="EC" id="5.1.99.6"/>
    </reaction>
</comment>
<dbReference type="PANTHER" id="PTHR12592:SF0">
    <property type="entry name" value="ATP-DEPENDENT (S)-NAD(P)H-HYDRATE DEHYDRATASE"/>
    <property type="match status" value="1"/>
</dbReference>
<comment type="caution">
    <text evidence="18">Lacks conserved residue(s) required for the propagation of feature annotation.</text>
</comment>
<dbReference type="NCBIfam" id="TIGR00197">
    <property type="entry name" value="yjeF_nterm"/>
    <property type="match status" value="1"/>
</dbReference>
<gene>
    <name evidence="18" type="primary">nnrE</name>
    <name evidence="17" type="synonym">nnrD</name>
    <name evidence="22" type="ORF">HIU99_17910</name>
</gene>
<sequence length="524" mass="54088">MPLSGDHSLPEDLYSADAVREIDHYVIDQQGVDGFELMQAAAASAFRRLVRYWPEAGRILVLCGAGNNGGDGYLVAANAVRHGLDVDCLAVAPTEKLSGDARKAWEKAVEDGVRVRELADVDESEVSEHFTSAGLIVDAMLGTGVTGAPREPFATMIHGCNEADAPVLAIDLPSGLNATTGTVAGETVRAAATVTFIGLKAGLFTGQGPECAGEVAFESLDTDDWARESGQRPLARRVDWAGIHKAIPRRPRAAHKGRFGHVLIVAGDRGYGGAGLMTAEAASRAGAGMVTLATRPEYVAPALARCPSVIVQGLIHGSELPPLISAADVIVCGPGIGQGAWGQQMLQQVVASGKPRVLDADALNLMASRVAQPAENQILTPHPGEAARLLECGVEDIENDRIQAAEEIRRLFGGVILLKGAGTVVVSGAAVPDIINGSNPGMATGGMGDVLSGILGSLYAQLGEAHLSASAAAALHLAAANRASETLGYMGLLPIDVIDALPRVLVESERGSMAGKGGKGAVED</sequence>
<feature type="binding site" evidence="17">
    <location>
        <position position="448"/>
    </location>
    <ligand>
        <name>AMP</name>
        <dbReference type="ChEBI" id="CHEBI:456215"/>
    </ligand>
</feature>
<feature type="domain" description="YjeF N-terminal" evidence="21">
    <location>
        <begin position="19"/>
        <end position="228"/>
    </location>
</feature>
<dbReference type="SUPFAM" id="SSF64153">
    <property type="entry name" value="YjeF N-terminal domain-like"/>
    <property type="match status" value="1"/>
</dbReference>
<feature type="binding site" evidence="18">
    <location>
        <position position="171"/>
    </location>
    <ligand>
        <name>(6S)-NADPHX</name>
        <dbReference type="ChEBI" id="CHEBI:64076"/>
    </ligand>
</feature>
<protein>
    <recommendedName>
        <fullName evidence="19">Bifunctional NAD(P)H-hydrate repair enzyme</fullName>
    </recommendedName>
    <alternativeName>
        <fullName evidence="19">Nicotinamide nucleotide repair protein</fullName>
    </alternativeName>
    <domain>
        <recommendedName>
            <fullName evidence="19">ADP-dependent (S)-NAD(P)H-hydrate dehydratase</fullName>
            <ecNumber evidence="19">4.2.1.136</ecNumber>
        </recommendedName>
        <alternativeName>
            <fullName evidence="19">ADP-dependent NAD(P)HX dehydratase</fullName>
        </alternativeName>
    </domain>
    <domain>
        <recommendedName>
            <fullName evidence="19">NAD(P)H-hydrate epimerase</fullName>
            <ecNumber evidence="19">5.1.99.6</ecNumber>
        </recommendedName>
    </domain>
</protein>
<feature type="binding site" evidence="17">
    <location>
        <position position="449"/>
    </location>
    <ligand>
        <name>(6S)-NADPHX</name>
        <dbReference type="ChEBI" id="CHEBI:64076"/>
    </ligand>
</feature>
<keyword evidence="13" id="KW-0511">Multifunctional enzyme</keyword>
<feature type="binding site" evidence="18">
    <location>
        <position position="174"/>
    </location>
    <ligand>
        <name>K(+)</name>
        <dbReference type="ChEBI" id="CHEBI:29103"/>
    </ligand>
</feature>
<dbReference type="PANTHER" id="PTHR12592">
    <property type="entry name" value="ATP-DEPENDENT (S)-NAD(P)H-HYDRATE DEHYDRATASE FAMILY MEMBER"/>
    <property type="match status" value="1"/>
</dbReference>
<comment type="function">
    <text evidence="18">Catalyzes the epimerization of the S- and R-forms of NAD(P)HX, a damaged form of NAD(P)H that is a result of enzymatic or heat-dependent hydration. This is a prerequisite for the S-specific NAD(P)H-hydrate dehydratase to allow the repair of both epimers of NAD(P)HX.</text>
</comment>
<reference evidence="22 23" key="1">
    <citation type="submission" date="2020-04" db="EMBL/GenBank/DDBJ databases">
        <title>Marinobacter oceani sp. nov., isolated from marine solar saltern.</title>
        <authorList>
            <person name="Chen X.-Y."/>
        </authorList>
    </citation>
    <scope>NUCLEOTIDE SEQUENCE [LARGE SCALE GENOMIC DNA]</scope>
    <source>
        <strain evidence="22 23">W62</strain>
    </source>
</reference>
<dbReference type="Pfam" id="PF03853">
    <property type="entry name" value="YjeF_N"/>
    <property type="match status" value="1"/>
</dbReference>
<evidence type="ECO:0000256" key="17">
    <source>
        <dbReference type="HAMAP-Rule" id="MF_01965"/>
    </source>
</evidence>
<comment type="similarity">
    <text evidence="4 19">In the C-terminal section; belongs to the NnrD/CARKD family.</text>
</comment>
<keyword evidence="6 17" id="KW-0547">Nucleotide-binding</keyword>
<comment type="similarity">
    <text evidence="17">Belongs to the NnrD/CARKD family.</text>
</comment>
<dbReference type="CDD" id="cd01171">
    <property type="entry name" value="YXKO-related"/>
    <property type="match status" value="1"/>
</dbReference>
<comment type="cofactor">
    <cofactor evidence="17">
        <name>Mg(2+)</name>
        <dbReference type="ChEBI" id="CHEBI:18420"/>
    </cofactor>
</comment>
<evidence type="ECO:0000256" key="11">
    <source>
        <dbReference type="ARBA" id="ARBA00023235"/>
    </source>
</evidence>
<evidence type="ECO:0000256" key="16">
    <source>
        <dbReference type="ARBA" id="ARBA00049209"/>
    </source>
</evidence>
<dbReference type="PIRSF" id="PIRSF017184">
    <property type="entry name" value="Nnr"/>
    <property type="match status" value="1"/>
</dbReference>
<dbReference type="Gene3D" id="3.40.1190.20">
    <property type="match status" value="1"/>
</dbReference>
<dbReference type="InterPro" id="IPR000631">
    <property type="entry name" value="CARKD"/>
</dbReference>
<evidence type="ECO:0000256" key="14">
    <source>
        <dbReference type="ARBA" id="ARBA00025153"/>
    </source>
</evidence>
<keyword evidence="7 17" id="KW-0067">ATP-binding</keyword>
<evidence type="ECO:0000256" key="13">
    <source>
        <dbReference type="ARBA" id="ARBA00023268"/>
    </source>
</evidence>
<evidence type="ECO:0000256" key="7">
    <source>
        <dbReference type="ARBA" id="ARBA00022840"/>
    </source>
</evidence>
<keyword evidence="8 17" id="KW-0521">NADP</keyword>
<comment type="cofactor">
    <cofactor evidence="18 19">
        <name>K(+)</name>
        <dbReference type="ChEBI" id="CHEBI:29103"/>
    </cofactor>
    <text evidence="18 19">Binds 1 potassium ion per subunit.</text>
</comment>
<dbReference type="OrthoDB" id="9806925at2"/>
<dbReference type="InterPro" id="IPR029056">
    <property type="entry name" value="Ribokinase-like"/>
</dbReference>
<feature type="binding site" evidence="18">
    <location>
        <begin position="142"/>
        <end position="148"/>
    </location>
    <ligand>
        <name>(6S)-NADPHX</name>
        <dbReference type="ChEBI" id="CHEBI:64076"/>
    </ligand>
</feature>
<evidence type="ECO:0000256" key="3">
    <source>
        <dbReference type="ARBA" id="ARBA00006001"/>
    </source>
</evidence>
<evidence type="ECO:0000256" key="15">
    <source>
        <dbReference type="ARBA" id="ARBA00048238"/>
    </source>
</evidence>
<dbReference type="GO" id="GO:0052856">
    <property type="term" value="F:NAD(P)HX epimerase activity"/>
    <property type="evidence" value="ECO:0007669"/>
    <property type="project" value="UniProtKB-UniRule"/>
</dbReference>
<keyword evidence="5 18" id="KW-0479">Metal-binding</keyword>
<feature type="binding site" evidence="17">
    <location>
        <begin position="419"/>
        <end position="423"/>
    </location>
    <ligand>
        <name>AMP</name>
        <dbReference type="ChEBI" id="CHEBI:456215"/>
    </ligand>
</feature>
<dbReference type="HAMAP" id="MF_01966">
    <property type="entry name" value="NADHX_epimerase"/>
    <property type="match status" value="1"/>
</dbReference>
<proteinExistence type="inferred from homology"/>
<dbReference type="GO" id="GO:0046496">
    <property type="term" value="P:nicotinamide nucleotide metabolic process"/>
    <property type="evidence" value="ECO:0007669"/>
    <property type="project" value="UniProtKB-UniRule"/>
</dbReference>
<accession>A0A7Y0RFT0</accession>
<evidence type="ECO:0000256" key="6">
    <source>
        <dbReference type="ARBA" id="ARBA00022741"/>
    </source>
</evidence>
<comment type="subunit">
    <text evidence="17">Homotetramer.</text>
</comment>
<dbReference type="GO" id="GO:0005524">
    <property type="term" value="F:ATP binding"/>
    <property type="evidence" value="ECO:0007669"/>
    <property type="project" value="UniProtKB-UniRule"/>
</dbReference>
<dbReference type="AlphaFoldDB" id="A0A7Y0RFT0"/>
<dbReference type="EC" id="4.2.1.136" evidence="19"/>
<evidence type="ECO:0000256" key="19">
    <source>
        <dbReference type="PIRNR" id="PIRNR017184"/>
    </source>
</evidence>
<feature type="binding site" evidence="18">
    <location>
        <position position="68"/>
    </location>
    <ligand>
        <name>K(+)</name>
        <dbReference type="ChEBI" id="CHEBI:29103"/>
    </ligand>
</feature>
<dbReference type="GO" id="GO:0046872">
    <property type="term" value="F:metal ion binding"/>
    <property type="evidence" value="ECO:0007669"/>
    <property type="project" value="UniProtKB-UniRule"/>
</dbReference>
<dbReference type="GO" id="GO:0052855">
    <property type="term" value="F:ADP-dependent NAD(P)H-hydrate dehydratase activity"/>
    <property type="evidence" value="ECO:0007669"/>
    <property type="project" value="UniProtKB-UniRule"/>
</dbReference>
<feature type="binding site" evidence="17">
    <location>
        <position position="274"/>
    </location>
    <ligand>
        <name>(6S)-NADPHX</name>
        <dbReference type="ChEBI" id="CHEBI:64076"/>
    </ligand>
</feature>
<evidence type="ECO:0000313" key="22">
    <source>
        <dbReference type="EMBL" id="NMT65459.1"/>
    </source>
</evidence>
<feature type="binding site" evidence="18">
    <location>
        <begin position="67"/>
        <end position="71"/>
    </location>
    <ligand>
        <name>(6S)-NADPHX</name>
        <dbReference type="ChEBI" id="CHEBI:64076"/>
    </ligand>
</feature>
<feature type="binding site" evidence="17">
    <location>
        <position position="382"/>
    </location>
    <ligand>
        <name>(6S)-NADPHX</name>
        <dbReference type="ChEBI" id="CHEBI:64076"/>
    </ligand>
</feature>
<dbReference type="InterPro" id="IPR017953">
    <property type="entry name" value="Carbohydrate_kinase_pred_CS"/>
</dbReference>
<evidence type="ECO:0000256" key="12">
    <source>
        <dbReference type="ARBA" id="ARBA00023239"/>
    </source>
</evidence>
<comment type="function">
    <text evidence="17">Catalyzes the dehydration of the S-form of NAD(P)HX at the expense of ADP, which is converted to AMP. Together with NAD(P)HX epimerase, which catalyzes the epimerization of the S- and R-forms, the enzyme allows the repair of both epimers of NAD(P)HX, a damaged form of NAD(P)H that is a result of enzymatic or heat-dependent hydration.</text>
</comment>
<evidence type="ECO:0000259" key="20">
    <source>
        <dbReference type="PROSITE" id="PS51383"/>
    </source>
</evidence>
<comment type="similarity">
    <text evidence="18">Belongs to the NnrE/AIBP family.</text>
</comment>
<dbReference type="Proteomes" id="UP000567186">
    <property type="component" value="Unassembled WGS sequence"/>
</dbReference>
<keyword evidence="11 18" id="KW-0413">Isomerase</keyword>
<organism evidence="22 23">
    <name type="scientific">Marinobacter orientalis</name>
    <dbReference type="NCBI Taxonomy" id="1928859"/>
    <lineage>
        <taxon>Bacteria</taxon>
        <taxon>Pseudomonadati</taxon>
        <taxon>Pseudomonadota</taxon>
        <taxon>Gammaproteobacteria</taxon>
        <taxon>Pseudomonadales</taxon>
        <taxon>Marinobacteraceae</taxon>
        <taxon>Marinobacter</taxon>
    </lineage>
</organism>
<dbReference type="InterPro" id="IPR004443">
    <property type="entry name" value="YjeF_N_dom"/>
</dbReference>
<dbReference type="PROSITE" id="PS51383">
    <property type="entry name" value="YJEF_C_3"/>
    <property type="match status" value="1"/>
</dbReference>
<dbReference type="PROSITE" id="PS01050">
    <property type="entry name" value="YJEF_C_2"/>
    <property type="match status" value="1"/>
</dbReference>
<evidence type="ECO:0000256" key="10">
    <source>
        <dbReference type="ARBA" id="ARBA00023027"/>
    </source>
</evidence>
<dbReference type="RefSeq" id="WP_135956599.1">
    <property type="nucleotide sequence ID" value="NZ_JABCKY010000012.1"/>
</dbReference>
<evidence type="ECO:0000256" key="2">
    <source>
        <dbReference type="ARBA" id="ARBA00000909"/>
    </source>
</evidence>
<comment type="catalytic activity">
    <reaction evidence="15 17 19">
        <text>(6S)-NADHX + ADP = AMP + phosphate + NADH + H(+)</text>
        <dbReference type="Rhea" id="RHEA:32223"/>
        <dbReference type="ChEBI" id="CHEBI:15378"/>
        <dbReference type="ChEBI" id="CHEBI:43474"/>
        <dbReference type="ChEBI" id="CHEBI:57945"/>
        <dbReference type="ChEBI" id="CHEBI:64074"/>
        <dbReference type="ChEBI" id="CHEBI:456215"/>
        <dbReference type="ChEBI" id="CHEBI:456216"/>
        <dbReference type="EC" id="4.2.1.136"/>
    </reaction>
</comment>
<keyword evidence="12 17" id="KW-0456">Lyase</keyword>
<keyword evidence="10 17" id="KW-0520">NAD</keyword>
<dbReference type="Pfam" id="PF01256">
    <property type="entry name" value="Carb_kinase"/>
    <property type="match status" value="1"/>
</dbReference>
<comment type="similarity">
    <text evidence="3 19">In the N-terminal section; belongs to the NnrE/AIBP family.</text>
</comment>
<keyword evidence="23" id="KW-1185">Reference proteome</keyword>
<comment type="caution">
    <text evidence="22">The sequence shown here is derived from an EMBL/GenBank/DDBJ whole genome shotgun (WGS) entry which is preliminary data.</text>
</comment>
<comment type="function">
    <text evidence="14 19">Bifunctional enzyme that catalyzes the epimerization of the S- and R-forms of NAD(P)HX and the dehydration of the S-form of NAD(P)HX at the expense of ADP, which is converted to AMP. This allows the repair of both epimers of NAD(P)HX, a damaged form of NAD(P)H that is a result of enzymatic or heat-dependent hydration.</text>
</comment>
<feature type="binding site" evidence="17">
    <location>
        <position position="335"/>
    </location>
    <ligand>
        <name>(6S)-NADPHX</name>
        <dbReference type="ChEBI" id="CHEBI:64076"/>
    </ligand>
</feature>
<evidence type="ECO:0000256" key="18">
    <source>
        <dbReference type="HAMAP-Rule" id="MF_01966"/>
    </source>
</evidence>
<evidence type="ECO:0000259" key="21">
    <source>
        <dbReference type="PROSITE" id="PS51385"/>
    </source>
</evidence>
<name>A0A7Y0RFT0_9GAMM</name>
<evidence type="ECO:0000256" key="4">
    <source>
        <dbReference type="ARBA" id="ARBA00009524"/>
    </source>
</evidence>
<dbReference type="EC" id="5.1.99.6" evidence="19"/>
<dbReference type="InterPro" id="IPR030677">
    <property type="entry name" value="Nnr"/>
</dbReference>
<comment type="catalytic activity">
    <reaction evidence="16 17 19">
        <text>(6S)-NADPHX + ADP = AMP + phosphate + NADPH + H(+)</text>
        <dbReference type="Rhea" id="RHEA:32235"/>
        <dbReference type="ChEBI" id="CHEBI:15378"/>
        <dbReference type="ChEBI" id="CHEBI:43474"/>
        <dbReference type="ChEBI" id="CHEBI:57783"/>
        <dbReference type="ChEBI" id="CHEBI:64076"/>
        <dbReference type="ChEBI" id="CHEBI:456215"/>
        <dbReference type="ChEBI" id="CHEBI:456216"/>
        <dbReference type="EC" id="4.2.1.136"/>
    </reaction>
</comment>
<dbReference type="GO" id="GO:0110051">
    <property type="term" value="P:metabolite repair"/>
    <property type="evidence" value="ECO:0007669"/>
    <property type="project" value="TreeGrafter"/>
</dbReference>
<dbReference type="InterPro" id="IPR036652">
    <property type="entry name" value="YjeF_N_dom_sf"/>
</dbReference>
<evidence type="ECO:0000256" key="1">
    <source>
        <dbReference type="ARBA" id="ARBA00000013"/>
    </source>
</evidence>
<dbReference type="PROSITE" id="PS51385">
    <property type="entry name" value="YJEF_N"/>
    <property type="match status" value="1"/>
</dbReference>
<evidence type="ECO:0000256" key="9">
    <source>
        <dbReference type="ARBA" id="ARBA00022958"/>
    </source>
</evidence>
<feature type="binding site" evidence="18">
    <location>
        <position position="138"/>
    </location>
    <ligand>
        <name>K(+)</name>
        <dbReference type="ChEBI" id="CHEBI:29103"/>
    </ligand>
</feature>
<dbReference type="HAMAP" id="MF_01965">
    <property type="entry name" value="NADHX_dehydratase"/>
    <property type="match status" value="1"/>
</dbReference>
<evidence type="ECO:0000256" key="5">
    <source>
        <dbReference type="ARBA" id="ARBA00022723"/>
    </source>
</evidence>
<evidence type="ECO:0000313" key="23">
    <source>
        <dbReference type="Proteomes" id="UP000567186"/>
    </source>
</evidence>
<keyword evidence="9 18" id="KW-0630">Potassium</keyword>
<dbReference type="EMBL" id="JABCKY010000012">
    <property type="protein sequence ID" value="NMT65459.1"/>
    <property type="molecule type" value="Genomic_DNA"/>
</dbReference>
<dbReference type="Gene3D" id="3.40.50.10260">
    <property type="entry name" value="YjeF N-terminal domain"/>
    <property type="match status" value="1"/>
</dbReference>
<evidence type="ECO:0000256" key="8">
    <source>
        <dbReference type="ARBA" id="ARBA00022857"/>
    </source>
</evidence>
<dbReference type="SUPFAM" id="SSF53613">
    <property type="entry name" value="Ribokinase-like"/>
    <property type="match status" value="1"/>
</dbReference>
<dbReference type="NCBIfam" id="TIGR00196">
    <property type="entry name" value="yjeF_cterm"/>
    <property type="match status" value="1"/>
</dbReference>